<dbReference type="Proteomes" id="UP000632154">
    <property type="component" value="Unassembled WGS sequence"/>
</dbReference>
<organism evidence="2 3">
    <name type="scientific">Deinococcus piscis</name>
    <dbReference type="NCBI Taxonomy" id="394230"/>
    <lineage>
        <taxon>Bacteria</taxon>
        <taxon>Thermotogati</taxon>
        <taxon>Deinococcota</taxon>
        <taxon>Deinococci</taxon>
        <taxon>Deinococcales</taxon>
        <taxon>Deinococcaceae</taxon>
        <taxon>Deinococcus</taxon>
    </lineage>
</organism>
<protein>
    <submittedName>
        <fullName evidence="2">Uncharacterized protein</fullName>
    </submittedName>
</protein>
<feature type="transmembrane region" description="Helical" evidence="1">
    <location>
        <begin position="68"/>
        <end position="86"/>
    </location>
</feature>
<evidence type="ECO:0000313" key="2">
    <source>
        <dbReference type="EMBL" id="GHG07633.1"/>
    </source>
</evidence>
<evidence type="ECO:0000256" key="1">
    <source>
        <dbReference type="SAM" id="Phobius"/>
    </source>
</evidence>
<comment type="caution">
    <text evidence="2">The sequence shown here is derived from an EMBL/GenBank/DDBJ whole genome shotgun (WGS) entry which is preliminary data.</text>
</comment>
<reference evidence="3" key="1">
    <citation type="journal article" date="2019" name="Int. J. Syst. Evol. Microbiol.">
        <title>The Global Catalogue of Microorganisms (GCM) 10K type strain sequencing project: providing services to taxonomists for standard genome sequencing and annotation.</title>
        <authorList>
            <consortium name="The Broad Institute Genomics Platform"/>
            <consortium name="The Broad Institute Genome Sequencing Center for Infectious Disease"/>
            <person name="Wu L."/>
            <person name="Ma J."/>
        </authorList>
    </citation>
    <scope>NUCLEOTIDE SEQUENCE [LARGE SCALE GENOMIC DNA]</scope>
    <source>
        <strain evidence="3">CGMCC 1.18439</strain>
    </source>
</reference>
<keyword evidence="1" id="KW-0472">Membrane</keyword>
<gene>
    <name evidence="2" type="ORF">GCM10017783_20220</name>
</gene>
<name>A0ABQ3K8G2_9DEIO</name>
<sequence>MTESGPCPYQPADRVAYGLQGLSFFCGGRPLGPDSGNPSYSIVLGVLALNALVLWLMRQKGQQARQMLRVNLWTLVLTLGLGWPLLEVGERVQNAFLARGDVMTVQAGPALIYSRRCEEQAGENGVCLRQSGLLWPNPTAWGLAGLGLVGAAGLRRSRPQMG</sequence>
<feature type="transmembrane region" description="Helical" evidence="1">
    <location>
        <begin position="39"/>
        <end position="56"/>
    </location>
</feature>
<keyword evidence="1" id="KW-1133">Transmembrane helix</keyword>
<dbReference type="EMBL" id="BNAL01000028">
    <property type="protein sequence ID" value="GHG07633.1"/>
    <property type="molecule type" value="Genomic_DNA"/>
</dbReference>
<feature type="transmembrane region" description="Helical" evidence="1">
    <location>
        <begin position="138"/>
        <end position="154"/>
    </location>
</feature>
<keyword evidence="1" id="KW-0812">Transmembrane</keyword>
<accession>A0ABQ3K8G2</accession>
<dbReference type="RefSeq" id="WP_189643625.1">
    <property type="nucleotide sequence ID" value="NZ_BNAL01000028.1"/>
</dbReference>
<proteinExistence type="predicted"/>
<evidence type="ECO:0000313" key="3">
    <source>
        <dbReference type="Proteomes" id="UP000632154"/>
    </source>
</evidence>
<keyword evidence="3" id="KW-1185">Reference proteome</keyword>